<dbReference type="EMBL" id="BAAFGZ010000286">
    <property type="protein sequence ID" value="GAB0137503.1"/>
    <property type="molecule type" value="Genomic_DNA"/>
</dbReference>
<accession>A0ABQ0CVM0</accession>
<protein>
    <submittedName>
        <fullName evidence="2">Uncharacterized protein</fullName>
    </submittedName>
</protein>
<comment type="caution">
    <text evidence="2">The sequence shown here is derived from an EMBL/GenBank/DDBJ whole genome shotgun (WGS) entry which is preliminary data.</text>
</comment>
<keyword evidence="3" id="KW-1185">Reference proteome</keyword>
<reference evidence="3" key="1">
    <citation type="submission" date="2024-06" db="EMBL/GenBank/DDBJ databases">
        <title>Draft Genome Sequences of Epichloe bromicola Strains Isolated from Elymus ciliaris.</title>
        <authorList>
            <consortium name="Epichloe bromicola genome sequencing consortium"/>
            <person name="Miura A."/>
            <person name="Imano S."/>
            <person name="Ashida A."/>
            <person name="Sato I."/>
            <person name="Chiba S."/>
            <person name="Tanaka A."/>
            <person name="Camagna M."/>
            <person name="Takemoto D."/>
        </authorList>
    </citation>
    <scope>NUCLEOTIDE SEQUENCE [LARGE SCALE GENOMIC DNA]</scope>
    <source>
        <strain evidence="3">DP</strain>
    </source>
</reference>
<evidence type="ECO:0000313" key="3">
    <source>
        <dbReference type="Proteomes" id="UP001562357"/>
    </source>
</evidence>
<feature type="signal peptide" evidence="1">
    <location>
        <begin position="1"/>
        <end position="19"/>
    </location>
</feature>
<proteinExistence type="predicted"/>
<dbReference type="Proteomes" id="UP001562357">
    <property type="component" value="Unassembled WGS sequence"/>
</dbReference>
<evidence type="ECO:0000256" key="1">
    <source>
        <dbReference type="SAM" id="SignalP"/>
    </source>
</evidence>
<keyword evidence="1" id="KW-0732">Signal</keyword>
<organism evidence="2 3">
    <name type="scientific">Epichloe bromicola</name>
    <dbReference type="NCBI Taxonomy" id="79588"/>
    <lineage>
        <taxon>Eukaryota</taxon>
        <taxon>Fungi</taxon>
        <taxon>Dikarya</taxon>
        <taxon>Ascomycota</taxon>
        <taxon>Pezizomycotina</taxon>
        <taxon>Sordariomycetes</taxon>
        <taxon>Hypocreomycetidae</taxon>
        <taxon>Hypocreales</taxon>
        <taxon>Clavicipitaceae</taxon>
        <taxon>Epichloe</taxon>
    </lineage>
</organism>
<feature type="chain" id="PRO_5045512012" evidence="1">
    <location>
        <begin position="20"/>
        <end position="243"/>
    </location>
</feature>
<gene>
    <name evidence="2" type="primary">g5764</name>
    <name evidence="2" type="ORF">EsDP_00005764</name>
</gene>
<name>A0ABQ0CVM0_9HYPO</name>
<dbReference type="PANTHER" id="PTHR35605">
    <property type="entry name" value="ECP2 EFFECTOR PROTEIN DOMAIN-CONTAINING PROTEIN-RELATED"/>
    <property type="match status" value="1"/>
</dbReference>
<dbReference type="PANTHER" id="PTHR35605:SF1">
    <property type="entry name" value="ECP2 EFFECTOR PROTEIN DOMAIN-CONTAINING PROTEIN-RELATED"/>
    <property type="match status" value="1"/>
</dbReference>
<sequence>MVLVKAIVLLSSLLFQTNALEAPIQGYGVEELEWEVEVFPNDFQSFNGTVQQVHKQVHQLNPRWLAERSPEKIRGSTRDRRVILTEEEEWQEIWKKYHRFELDTGIKWKNLVCAPGPNNWEPVSAQYANDHIFEDLEHLYGLGREMDLVSKARTGRVPGNGPGPGNCGRVACTFNTAIWWCNDNKEAYQLRSWLDIVQGAVRVIKGCRVRTVDAYGQKYFKSGGQQFAKDNWNVVVRRDETDC</sequence>
<evidence type="ECO:0000313" key="2">
    <source>
        <dbReference type="EMBL" id="GAB0137503.1"/>
    </source>
</evidence>